<evidence type="ECO:0008006" key="4">
    <source>
        <dbReference type="Google" id="ProtNLM"/>
    </source>
</evidence>
<organism evidence="2 3">
    <name type="scientific">Actinocorallia aurantiaca</name>
    <dbReference type="NCBI Taxonomy" id="46204"/>
    <lineage>
        <taxon>Bacteria</taxon>
        <taxon>Bacillati</taxon>
        <taxon>Actinomycetota</taxon>
        <taxon>Actinomycetes</taxon>
        <taxon>Streptosporangiales</taxon>
        <taxon>Thermomonosporaceae</taxon>
        <taxon>Actinocorallia</taxon>
    </lineage>
</organism>
<protein>
    <recommendedName>
        <fullName evidence="4">CU044_5270 family protein</fullName>
    </recommendedName>
</protein>
<sequence>MSSLPPRRDLPDLQTRRNHLMSEISTPPRKPTRRLLFGGLLAGAAATVAGGAAAALLIVPADRPPSRPPVPGQSGPLRLIAASEVLARASERAGDEPEFDPAPGQYLYFQSREEHDLFGRVYRSKPPWGPGEGVLHRNRSFSRDEAWYPVGGRSPGFRWSSGETFEGPWPGEHTPLKVSGPGWICESYRNVSEAGRKDPKVEPDCKAGDDHYRDDLPTDTEGMYERLYAGGRKEANPSDVAAFREVGEIVRGYYLPPKSRAALFSAAARIPGTTVTGNVTDLADRVGIAVGQAWGGVRYELIFDPVTFAFFGEREVVDFDDSFEPAGAGPGPFLRTPDPEMARYMKPGHVLRQSVDLRIALVDERGQRP</sequence>
<name>A0ABN3TW23_9ACTN</name>
<gene>
    <name evidence="2" type="ORF">GCM10010439_05930</name>
</gene>
<dbReference type="Proteomes" id="UP001501842">
    <property type="component" value="Unassembled WGS sequence"/>
</dbReference>
<dbReference type="NCBIfam" id="NF038083">
    <property type="entry name" value="CU044_5270_fam"/>
    <property type="match status" value="1"/>
</dbReference>
<evidence type="ECO:0000313" key="2">
    <source>
        <dbReference type="EMBL" id="GAA2719683.1"/>
    </source>
</evidence>
<dbReference type="InterPro" id="IPR006311">
    <property type="entry name" value="TAT_signal"/>
</dbReference>
<feature type="region of interest" description="Disordered" evidence="1">
    <location>
        <begin position="195"/>
        <end position="216"/>
    </location>
</feature>
<proteinExistence type="predicted"/>
<keyword evidence="3" id="KW-1185">Reference proteome</keyword>
<dbReference type="RefSeq" id="WP_344448523.1">
    <property type="nucleotide sequence ID" value="NZ_BAAATZ010000002.1"/>
</dbReference>
<accession>A0ABN3TW23</accession>
<dbReference type="PROSITE" id="PS51318">
    <property type="entry name" value="TAT"/>
    <property type="match status" value="1"/>
</dbReference>
<reference evidence="2 3" key="1">
    <citation type="journal article" date="2019" name="Int. J. Syst. Evol. Microbiol.">
        <title>The Global Catalogue of Microorganisms (GCM) 10K type strain sequencing project: providing services to taxonomists for standard genome sequencing and annotation.</title>
        <authorList>
            <consortium name="The Broad Institute Genomics Platform"/>
            <consortium name="The Broad Institute Genome Sequencing Center for Infectious Disease"/>
            <person name="Wu L."/>
            <person name="Ma J."/>
        </authorList>
    </citation>
    <scope>NUCLEOTIDE SEQUENCE [LARGE SCALE GENOMIC DNA]</scope>
    <source>
        <strain evidence="2 3">JCM 8201</strain>
    </source>
</reference>
<feature type="region of interest" description="Disordered" evidence="1">
    <location>
        <begin position="1"/>
        <end position="32"/>
    </location>
</feature>
<evidence type="ECO:0000256" key="1">
    <source>
        <dbReference type="SAM" id="MobiDB-lite"/>
    </source>
</evidence>
<dbReference type="InterPro" id="IPR047789">
    <property type="entry name" value="CU044_5270-like"/>
</dbReference>
<dbReference type="EMBL" id="BAAATZ010000002">
    <property type="protein sequence ID" value="GAA2719683.1"/>
    <property type="molecule type" value="Genomic_DNA"/>
</dbReference>
<feature type="compositionally biased region" description="Basic and acidic residues" evidence="1">
    <location>
        <begin position="1"/>
        <end position="15"/>
    </location>
</feature>
<evidence type="ECO:0000313" key="3">
    <source>
        <dbReference type="Proteomes" id="UP001501842"/>
    </source>
</evidence>
<comment type="caution">
    <text evidence="2">The sequence shown here is derived from an EMBL/GenBank/DDBJ whole genome shotgun (WGS) entry which is preliminary data.</text>
</comment>